<organism evidence="1">
    <name type="scientific">marine sediment metagenome</name>
    <dbReference type="NCBI Taxonomy" id="412755"/>
    <lineage>
        <taxon>unclassified sequences</taxon>
        <taxon>metagenomes</taxon>
        <taxon>ecological metagenomes</taxon>
    </lineage>
</organism>
<dbReference type="AlphaFoldDB" id="A0A0F9L3B7"/>
<protein>
    <submittedName>
        <fullName evidence="1">Uncharacterized protein</fullName>
    </submittedName>
</protein>
<gene>
    <name evidence="1" type="ORF">LCGC14_1249960</name>
</gene>
<comment type="caution">
    <text evidence="1">The sequence shown here is derived from an EMBL/GenBank/DDBJ whole genome shotgun (WGS) entry which is preliminary data.</text>
</comment>
<reference evidence="1" key="1">
    <citation type="journal article" date="2015" name="Nature">
        <title>Complex archaea that bridge the gap between prokaryotes and eukaryotes.</title>
        <authorList>
            <person name="Spang A."/>
            <person name="Saw J.H."/>
            <person name="Jorgensen S.L."/>
            <person name="Zaremba-Niedzwiedzka K."/>
            <person name="Martijn J."/>
            <person name="Lind A.E."/>
            <person name="van Eijk R."/>
            <person name="Schleper C."/>
            <person name="Guy L."/>
            <person name="Ettema T.J."/>
        </authorList>
    </citation>
    <scope>NUCLEOTIDE SEQUENCE</scope>
</reference>
<dbReference type="EMBL" id="LAZR01006836">
    <property type="protein sequence ID" value="KKM89309.1"/>
    <property type="molecule type" value="Genomic_DNA"/>
</dbReference>
<name>A0A0F9L3B7_9ZZZZ</name>
<proteinExistence type="predicted"/>
<sequence>MKRLIFLPLMLLCFSVFSQRVIVNDSIPFPTGSDTTIYRRLYSVDNWSIAFNYSALDATDGVIDLAGIDFNDGTVFDRLDDVRLPFTLVDSTVSFEKDNFSFIYLAIKFSKGSNTSGTITYTILKR</sequence>
<evidence type="ECO:0000313" key="1">
    <source>
        <dbReference type="EMBL" id="KKM89309.1"/>
    </source>
</evidence>
<accession>A0A0F9L3B7</accession>